<dbReference type="AlphaFoldDB" id="A0AAF0WCK9"/>
<evidence type="ECO:0000256" key="1">
    <source>
        <dbReference type="ARBA" id="ARBA00022723"/>
    </source>
</evidence>
<protein>
    <recommendedName>
        <fullName evidence="5">SWIM-type domain-containing protein</fullName>
    </recommendedName>
</protein>
<keyword evidence="2 4" id="KW-0863">Zinc-finger</keyword>
<dbReference type="Pfam" id="PF04434">
    <property type="entry name" value="SWIM"/>
    <property type="match status" value="1"/>
</dbReference>
<keyword evidence="3" id="KW-0862">Zinc</keyword>
<evidence type="ECO:0000256" key="3">
    <source>
        <dbReference type="ARBA" id="ARBA00022833"/>
    </source>
</evidence>
<evidence type="ECO:0000313" key="6">
    <source>
        <dbReference type="EMBL" id="WOG87440.1"/>
    </source>
</evidence>
<gene>
    <name evidence="6" type="ORF">DCAR_0206665</name>
</gene>
<reference evidence="6" key="1">
    <citation type="journal article" date="2016" name="Nat. Genet.">
        <title>A high-quality carrot genome assembly provides new insights into carotenoid accumulation and asterid genome evolution.</title>
        <authorList>
            <person name="Iorizzo M."/>
            <person name="Ellison S."/>
            <person name="Senalik D."/>
            <person name="Zeng P."/>
            <person name="Satapoomin P."/>
            <person name="Huang J."/>
            <person name="Bowman M."/>
            <person name="Iovene M."/>
            <person name="Sanseverino W."/>
            <person name="Cavagnaro P."/>
            <person name="Yildiz M."/>
            <person name="Macko-Podgorni A."/>
            <person name="Moranska E."/>
            <person name="Grzebelus E."/>
            <person name="Grzebelus D."/>
            <person name="Ashrafi H."/>
            <person name="Zheng Z."/>
            <person name="Cheng S."/>
            <person name="Spooner D."/>
            <person name="Van Deynze A."/>
            <person name="Simon P."/>
        </authorList>
    </citation>
    <scope>NUCLEOTIDE SEQUENCE</scope>
    <source>
        <tissue evidence="6">Leaf</tissue>
    </source>
</reference>
<dbReference type="EMBL" id="CP093344">
    <property type="protein sequence ID" value="WOG87440.1"/>
    <property type="molecule type" value="Genomic_DNA"/>
</dbReference>
<keyword evidence="1" id="KW-0479">Metal-binding</keyword>
<dbReference type="SMART" id="SM00575">
    <property type="entry name" value="ZnF_PMZ"/>
    <property type="match status" value="1"/>
</dbReference>
<evidence type="ECO:0000256" key="2">
    <source>
        <dbReference type="ARBA" id="ARBA00022771"/>
    </source>
</evidence>
<sequence length="191" mass="21807">MERLQKEGGDKVIEWLGQLEDPSTWSKHKFDPSVCNDSNTSNFVESFNSTLGIDMCRPVLTLLEGIRRVCVVRMATRAERARLWKDDDLCPKIGKLLKSISKDIITCKAFMSSPGEYEIHEGKSRFPLSLNNKICSCGAWKISGIPCRHAIRAMIHAKIDPQKVVSAWFHVSTYKQIYNYSISPINDKEQW</sequence>
<dbReference type="PANTHER" id="PTHR31973">
    <property type="entry name" value="POLYPROTEIN, PUTATIVE-RELATED"/>
    <property type="match status" value="1"/>
</dbReference>
<evidence type="ECO:0000256" key="4">
    <source>
        <dbReference type="PROSITE-ProRule" id="PRU00325"/>
    </source>
</evidence>
<dbReference type="PROSITE" id="PS50966">
    <property type="entry name" value="ZF_SWIM"/>
    <property type="match status" value="1"/>
</dbReference>
<accession>A0AAF0WCK9</accession>
<dbReference type="GO" id="GO:0008270">
    <property type="term" value="F:zinc ion binding"/>
    <property type="evidence" value="ECO:0007669"/>
    <property type="project" value="UniProtKB-KW"/>
</dbReference>
<name>A0AAF0WCK9_DAUCS</name>
<evidence type="ECO:0000259" key="5">
    <source>
        <dbReference type="PROSITE" id="PS50966"/>
    </source>
</evidence>
<keyword evidence="7" id="KW-1185">Reference proteome</keyword>
<organism evidence="6 7">
    <name type="scientific">Daucus carota subsp. sativus</name>
    <name type="common">Carrot</name>
    <dbReference type="NCBI Taxonomy" id="79200"/>
    <lineage>
        <taxon>Eukaryota</taxon>
        <taxon>Viridiplantae</taxon>
        <taxon>Streptophyta</taxon>
        <taxon>Embryophyta</taxon>
        <taxon>Tracheophyta</taxon>
        <taxon>Spermatophyta</taxon>
        <taxon>Magnoliopsida</taxon>
        <taxon>eudicotyledons</taxon>
        <taxon>Gunneridae</taxon>
        <taxon>Pentapetalae</taxon>
        <taxon>asterids</taxon>
        <taxon>campanulids</taxon>
        <taxon>Apiales</taxon>
        <taxon>Apiaceae</taxon>
        <taxon>Apioideae</taxon>
        <taxon>Scandiceae</taxon>
        <taxon>Daucinae</taxon>
        <taxon>Daucus</taxon>
        <taxon>Daucus sect. Daucus</taxon>
    </lineage>
</organism>
<dbReference type="Proteomes" id="UP000077755">
    <property type="component" value="Chromosome 2"/>
</dbReference>
<dbReference type="InterPro" id="IPR007527">
    <property type="entry name" value="Znf_SWIM"/>
</dbReference>
<proteinExistence type="predicted"/>
<reference evidence="6" key="2">
    <citation type="submission" date="2022-03" db="EMBL/GenBank/DDBJ databases">
        <title>Draft title - Genomic analysis of global carrot germplasm unveils the trajectory of domestication and the origin of high carotenoid orange carrot.</title>
        <authorList>
            <person name="Iorizzo M."/>
            <person name="Ellison S."/>
            <person name="Senalik D."/>
            <person name="Macko-Podgorni A."/>
            <person name="Grzebelus D."/>
            <person name="Bostan H."/>
            <person name="Rolling W."/>
            <person name="Curaba J."/>
            <person name="Simon P."/>
        </authorList>
    </citation>
    <scope>NUCLEOTIDE SEQUENCE</scope>
    <source>
        <tissue evidence="6">Leaf</tissue>
    </source>
</reference>
<dbReference type="PANTHER" id="PTHR31973:SF197">
    <property type="entry name" value="SWIM-TYPE DOMAIN-CONTAINING PROTEIN"/>
    <property type="match status" value="1"/>
</dbReference>
<dbReference type="InterPro" id="IPR006564">
    <property type="entry name" value="Znf_PMZ"/>
</dbReference>
<feature type="domain" description="SWIM-type" evidence="5">
    <location>
        <begin position="126"/>
        <end position="158"/>
    </location>
</feature>
<evidence type="ECO:0000313" key="7">
    <source>
        <dbReference type="Proteomes" id="UP000077755"/>
    </source>
</evidence>